<evidence type="ECO:0000313" key="9">
    <source>
        <dbReference type="Proteomes" id="UP000002785"/>
    </source>
</evidence>
<keyword evidence="4" id="KW-0274">FAD</keyword>
<dbReference type="Proteomes" id="UP000002785">
    <property type="component" value="Chromosome"/>
</dbReference>
<feature type="domain" description="Glucose-methanol-choline oxidoreductase C-terminal" evidence="7">
    <location>
        <begin position="327"/>
        <end position="382"/>
    </location>
</feature>
<dbReference type="PANTHER" id="PTHR42784">
    <property type="entry name" value="PYRANOSE 2-OXIDASE"/>
    <property type="match status" value="1"/>
</dbReference>
<accession>B5HKZ7</accession>
<dbReference type="Gene3D" id="3.30.410.40">
    <property type="match status" value="1"/>
</dbReference>
<evidence type="ECO:0000259" key="6">
    <source>
        <dbReference type="Pfam" id="PF00732"/>
    </source>
</evidence>
<dbReference type="InterPro" id="IPR000172">
    <property type="entry name" value="GMC_OxRdtase_N"/>
</dbReference>
<sequence length="394" mass="42622">MHGRHGEDPTAGPTSAQYAYPPVEHEARIQQLSDDLGKAGLHPFHLPIGVNLAQDEHGLATHDSVCIRCDRVDGFPCLVGAKSDAQVICVDPALTYDNVTMVTEANVRRLETDPTGRTVTGVVAELRNGVTEQFSADIVVVAAGAVNSAVLLLRSANDKHPGGLANSSDVVGRHYMRHNNLALMAVSKEPNPTRFQKTLALNDWYLGADDWEYPLGGIQMLGKSDADQIHGEAPRWAGAVMPDMPFEVLAHHAVDFWLCGEDLPLPESRVTLGKDDAIHLSLDEKNNIAGLKRLQHKLRGMLGHLGMHEHHLLDHSIYLHKGMPIGATAHQAGTVRFGDDPRSSALDVNCKAHDLDNLYVVDTSFFPSIGAVNPSLTAIANALRVGDHIAARLS</sequence>
<dbReference type="GO" id="GO:0050660">
    <property type="term" value="F:flavin adenine dinucleotide binding"/>
    <property type="evidence" value="ECO:0007669"/>
    <property type="project" value="InterPro"/>
</dbReference>
<dbReference type="AlphaFoldDB" id="B5HKZ7"/>
<name>B5HKZ7_STRX2</name>
<comment type="similarity">
    <text evidence="2">Belongs to the GMC oxidoreductase family.</text>
</comment>
<evidence type="ECO:0000259" key="7">
    <source>
        <dbReference type="Pfam" id="PF05199"/>
    </source>
</evidence>
<dbReference type="Gene3D" id="3.50.50.60">
    <property type="entry name" value="FAD/NAD(P)-binding domain"/>
    <property type="match status" value="2"/>
</dbReference>
<dbReference type="InterPro" id="IPR007867">
    <property type="entry name" value="GMC_OxRtase_C"/>
</dbReference>
<dbReference type="Pfam" id="PF05199">
    <property type="entry name" value="GMC_oxred_C"/>
    <property type="match status" value="1"/>
</dbReference>
<dbReference type="PANTHER" id="PTHR42784:SF1">
    <property type="entry name" value="PYRANOSE 2-OXIDASE"/>
    <property type="match status" value="1"/>
</dbReference>
<dbReference type="SUPFAM" id="SSF51905">
    <property type="entry name" value="FAD/NAD(P)-binding domain"/>
    <property type="match status" value="1"/>
</dbReference>
<comment type="cofactor">
    <cofactor evidence="1">
        <name>FAD</name>
        <dbReference type="ChEBI" id="CHEBI:57692"/>
    </cofactor>
</comment>
<evidence type="ECO:0000256" key="1">
    <source>
        <dbReference type="ARBA" id="ARBA00001974"/>
    </source>
</evidence>
<evidence type="ECO:0000313" key="8">
    <source>
        <dbReference type="EMBL" id="EDY53502.1"/>
    </source>
</evidence>
<proteinExistence type="inferred from homology"/>
<dbReference type="InterPro" id="IPR051473">
    <property type="entry name" value="P2Ox-like"/>
</dbReference>
<dbReference type="GO" id="GO:0016614">
    <property type="term" value="F:oxidoreductase activity, acting on CH-OH group of donors"/>
    <property type="evidence" value="ECO:0007669"/>
    <property type="project" value="InterPro"/>
</dbReference>
<keyword evidence="9" id="KW-1185">Reference proteome</keyword>
<evidence type="ECO:0000256" key="5">
    <source>
        <dbReference type="ARBA" id="ARBA00023002"/>
    </source>
</evidence>
<dbReference type="Pfam" id="PF00732">
    <property type="entry name" value="GMC_oxred_N"/>
    <property type="match status" value="1"/>
</dbReference>
<keyword evidence="5" id="KW-0560">Oxidoreductase</keyword>
<gene>
    <name evidence="8" type="ORF">SSEG_00082</name>
</gene>
<feature type="domain" description="Glucose-methanol-choline oxidoreductase N-terminal" evidence="6">
    <location>
        <begin position="74"/>
        <end position="174"/>
    </location>
</feature>
<dbReference type="eggNOG" id="COG2303">
    <property type="taxonomic scope" value="Bacteria"/>
</dbReference>
<evidence type="ECO:0000256" key="4">
    <source>
        <dbReference type="ARBA" id="ARBA00022827"/>
    </source>
</evidence>
<organism evidence="8 9">
    <name type="scientific">Streptomyces sviceus (strain ATCC 29083 / DSM 924 / JCM 4929 / NBRC 13980 / NCIMB 11184 / NRRL 5439 / UC 5370)</name>
    <dbReference type="NCBI Taxonomy" id="463191"/>
    <lineage>
        <taxon>Bacteria</taxon>
        <taxon>Bacillati</taxon>
        <taxon>Actinomycetota</taxon>
        <taxon>Actinomycetes</taxon>
        <taxon>Kitasatosporales</taxon>
        <taxon>Streptomycetaceae</taxon>
        <taxon>Streptomyces</taxon>
    </lineage>
</organism>
<dbReference type="HOGENOM" id="CLU_008878_4_2_11"/>
<protein>
    <submittedName>
        <fullName evidence="8">Choline dehydrogenase</fullName>
    </submittedName>
</protein>
<evidence type="ECO:0000256" key="3">
    <source>
        <dbReference type="ARBA" id="ARBA00022630"/>
    </source>
</evidence>
<dbReference type="InterPro" id="IPR036188">
    <property type="entry name" value="FAD/NAD-bd_sf"/>
</dbReference>
<keyword evidence="3" id="KW-0285">Flavoprotein</keyword>
<reference evidence="8" key="1">
    <citation type="submission" date="2009-10" db="EMBL/GenBank/DDBJ databases">
        <title>The genome sequence of Streptomyces sviceus strain ATCC 29083.</title>
        <authorList>
            <consortium name="The Broad Institute Genome Sequencing Platform"/>
            <consortium name="Broad Institute Microbial Sequencing Center"/>
            <person name="Fischbach M."/>
            <person name="Godfrey P."/>
            <person name="Ward D."/>
            <person name="Young S."/>
            <person name="Zeng Q."/>
            <person name="Koehrsen M."/>
            <person name="Alvarado L."/>
            <person name="Berlin A.M."/>
            <person name="Bochicchio J."/>
            <person name="Borenstein D."/>
            <person name="Chapman S.B."/>
            <person name="Chen Z."/>
            <person name="Engels R."/>
            <person name="Freedman E."/>
            <person name="Gellesch M."/>
            <person name="Goldberg J."/>
            <person name="Griggs A."/>
            <person name="Gujja S."/>
            <person name="Heilman E.R."/>
            <person name="Heiman D.I."/>
            <person name="Hepburn T.A."/>
            <person name="Howarth C."/>
            <person name="Jen D."/>
            <person name="Larson L."/>
            <person name="Lewis B."/>
            <person name="Mehta T."/>
            <person name="Park D."/>
            <person name="Pearson M."/>
            <person name="Richards J."/>
            <person name="Roberts A."/>
            <person name="Saif S."/>
            <person name="Shea T.D."/>
            <person name="Shenoy N."/>
            <person name="Sisk P."/>
            <person name="Stolte C."/>
            <person name="Sykes S.N."/>
            <person name="Thomson T."/>
            <person name="Walk T."/>
            <person name="White J."/>
            <person name="Yandava C."/>
            <person name="Straight P."/>
            <person name="Clardy J."/>
            <person name="Hung D."/>
            <person name="Kolter R."/>
            <person name="Mekalanos J."/>
            <person name="Walker S."/>
            <person name="Walsh C.T."/>
            <person name="Wieland-Brown L.C."/>
            <person name="Haas B."/>
            <person name="Nusbaum C."/>
            <person name="Birren B."/>
        </authorList>
    </citation>
    <scope>NUCLEOTIDE SEQUENCE [LARGE SCALE GENOMIC DNA]</scope>
    <source>
        <strain evidence="8">ATCC 29083</strain>
    </source>
</reference>
<evidence type="ECO:0000256" key="2">
    <source>
        <dbReference type="ARBA" id="ARBA00010790"/>
    </source>
</evidence>
<dbReference type="EMBL" id="CM000951">
    <property type="protein sequence ID" value="EDY53502.1"/>
    <property type="molecule type" value="Genomic_DNA"/>
</dbReference>